<comment type="caution">
    <text evidence="4">The sequence shown here is derived from an EMBL/GenBank/DDBJ whole genome shotgun (WGS) entry which is preliminary data.</text>
</comment>
<dbReference type="GO" id="GO:0005886">
    <property type="term" value="C:plasma membrane"/>
    <property type="evidence" value="ECO:0007669"/>
    <property type="project" value="TreeGrafter"/>
</dbReference>
<gene>
    <name evidence="4" type="ORF">EV693_101219</name>
</gene>
<comment type="similarity">
    <text evidence="1">Belongs to the peptidase A24 family.</text>
</comment>
<dbReference type="EMBL" id="SLXJ01000001">
    <property type="protein sequence ID" value="TCP18952.1"/>
    <property type="molecule type" value="Genomic_DNA"/>
</dbReference>
<feature type="transmembrane region" description="Helical" evidence="2">
    <location>
        <begin position="155"/>
        <end position="172"/>
    </location>
</feature>
<dbReference type="PANTHER" id="PTHR30487">
    <property type="entry name" value="TYPE 4 PREPILIN-LIKE PROTEINS LEADER PEPTIDE-PROCESSING ENZYME"/>
    <property type="match status" value="1"/>
</dbReference>
<feature type="transmembrane region" description="Helical" evidence="2">
    <location>
        <begin position="132"/>
        <end position="149"/>
    </location>
</feature>
<reference evidence="4 5" key="1">
    <citation type="submission" date="2019-03" db="EMBL/GenBank/DDBJ databases">
        <title>Genomic Encyclopedia of Type Strains, Phase IV (KMG-IV): sequencing the most valuable type-strain genomes for metagenomic binning, comparative biology and taxonomic classification.</title>
        <authorList>
            <person name="Goeker M."/>
        </authorList>
    </citation>
    <scope>NUCLEOTIDE SEQUENCE [LARGE SCALE GENOMIC DNA]</scope>
    <source>
        <strain evidence="4 5">DSM 16380</strain>
    </source>
</reference>
<sequence length="222" mass="25773">MLLFILSILFAYWFNMEFSLFPKKINQQVYNDYASLNVDHISKEKFLVQSNLKNKNIYQSLCLIILFPSIAFISNDHSTLVICILWIIIYLSLLDIAYYLTDSKYIAVIFFLSICELVEQSNFVLRENLLNFLFTSLFFFILHFISNFLFKKEGLGLGDILLFIGIAPLFNLHQMLGVILSACFLGICFFIGYFFITQIKLSKLPFIPFIAFGVLLIKVVIK</sequence>
<feature type="domain" description="Prepilin type IV endopeptidase peptidase" evidence="3">
    <location>
        <begin position="83"/>
        <end position="191"/>
    </location>
</feature>
<proteinExistence type="inferred from homology"/>
<dbReference type="GO" id="GO:0006465">
    <property type="term" value="P:signal peptide processing"/>
    <property type="evidence" value="ECO:0007669"/>
    <property type="project" value="TreeGrafter"/>
</dbReference>
<evidence type="ECO:0000259" key="3">
    <source>
        <dbReference type="Pfam" id="PF01478"/>
    </source>
</evidence>
<dbReference type="PANTHER" id="PTHR30487:SF0">
    <property type="entry name" value="PREPILIN LEADER PEPTIDASE_N-METHYLTRANSFERASE-RELATED"/>
    <property type="match status" value="1"/>
</dbReference>
<keyword evidence="5" id="KW-1185">Reference proteome</keyword>
<evidence type="ECO:0000256" key="1">
    <source>
        <dbReference type="ARBA" id="ARBA00005801"/>
    </source>
</evidence>
<feature type="transmembrane region" description="Helical" evidence="2">
    <location>
        <begin position="57"/>
        <end position="73"/>
    </location>
</feature>
<name>A0A4R2ND30_9PAST</name>
<protein>
    <submittedName>
        <fullName evidence="4">Leader peptidase HopD</fullName>
    </submittedName>
</protein>
<dbReference type="AlphaFoldDB" id="A0A4R2ND30"/>
<feature type="transmembrane region" description="Helical" evidence="2">
    <location>
        <begin position="80"/>
        <end position="99"/>
    </location>
</feature>
<dbReference type="OrthoDB" id="5677554at2"/>
<dbReference type="Proteomes" id="UP000295537">
    <property type="component" value="Unassembled WGS sequence"/>
</dbReference>
<dbReference type="InterPro" id="IPR050882">
    <property type="entry name" value="Prepilin_peptidase/N-MTase"/>
</dbReference>
<keyword evidence="2" id="KW-0472">Membrane</keyword>
<organism evidence="4 5">
    <name type="scientific">Nicoletella semolina</name>
    <dbReference type="NCBI Taxonomy" id="271160"/>
    <lineage>
        <taxon>Bacteria</taxon>
        <taxon>Pseudomonadati</taxon>
        <taxon>Pseudomonadota</taxon>
        <taxon>Gammaproteobacteria</taxon>
        <taxon>Pasteurellales</taxon>
        <taxon>Pasteurellaceae</taxon>
        <taxon>Nicoletella</taxon>
    </lineage>
</organism>
<feature type="transmembrane region" description="Helical" evidence="2">
    <location>
        <begin position="179"/>
        <end position="196"/>
    </location>
</feature>
<accession>A0A4R2ND30</accession>
<evidence type="ECO:0000313" key="4">
    <source>
        <dbReference type="EMBL" id="TCP18952.1"/>
    </source>
</evidence>
<keyword evidence="2" id="KW-1133">Transmembrane helix</keyword>
<evidence type="ECO:0000313" key="5">
    <source>
        <dbReference type="Proteomes" id="UP000295537"/>
    </source>
</evidence>
<dbReference type="InterPro" id="IPR000045">
    <property type="entry name" value="Prepilin_IV_endopep_pep"/>
</dbReference>
<dbReference type="RefSeq" id="WP_132500549.1">
    <property type="nucleotide sequence ID" value="NZ_LVXA01000001.1"/>
</dbReference>
<evidence type="ECO:0000256" key="2">
    <source>
        <dbReference type="SAM" id="Phobius"/>
    </source>
</evidence>
<keyword evidence="2" id="KW-0812">Transmembrane</keyword>
<dbReference type="Pfam" id="PF01478">
    <property type="entry name" value="Peptidase_A24"/>
    <property type="match status" value="1"/>
</dbReference>
<feature type="transmembrane region" description="Helical" evidence="2">
    <location>
        <begin position="202"/>
        <end position="221"/>
    </location>
</feature>
<dbReference type="GO" id="GO:0004190">
    <property type="term" value="F:aspartic-type endopeptidase activity"/>
    <property type="evidence" value="ECO:0007669"/>
    <property type="project" value="InterPro"/>
</dbReference>